<dbReference type="AlphaFoldDB" id="A0A1Y2FDL8"/>
<dbReference type="FunFam" id="3.30.70.330:FF:000505">
    <property type="entry name" value="Splicing factor 3B subunit 4"/>
    <property type="match status" value="1"/>
</dbReference>
<evidence type="ECO:0000256" key="2">
    <source>
        <dbReference type="ARBA" id="ARBA00008363"/>
    </source>
</evidence>
<comment type="caution">
    <text evidence="8">The sequence shown here is derived from an EMBL/GenBank/DDBJ whole genome shotgun (WGS) entry which is preliminary data.</text>
</comment>
<accession>A0A1Y2FDL8</accession>
<dbReference type="RefSeq" id="XP_040724590.1">
    <property type="nucleotide sequence ID" value="XM_040867206.1"/>
</dbReference>
<dbReference type="FunFam" id="3.30.70.330:FF:000895">
    <property type="entry name" value="Hsh49p"/>
    <property type="match status" value="1"/>
</dbReference>
<sequence>GDRNPEATVYVGNLDEKVTDELLFELMLQAGPLVNVYIPKDRVMGSHGGFGFCEFLTAGDAEYAVKIMHGIKLFGKPIRVNKASADKKQEGIATSIGAELFIGNLDPLVDARTLLDTFSAFGQLLQPPTVTQQAETGKRYGFVTLATFDAADAAIAGMHNQFLMNQCVTVQYAYKENGTAGGQRHGDKAERLLAEQAKKNNIQLVPVEQPLALPAGFTTAAMGGFVPPPPP</sequence>
<dbReference type="OMA" id="IVWELMI"/>
<name>A0A1Y2FDL8_PROLT</name>
<dbReference type="Gene3D" id="3.30.70.330">
    <property type="match status" value="2"/>
</dbReference>
<feature type="domain" description="RRM" evidence="7">
    <location>
        <begin position="7"/>
        <end position="85"/>
    </location>
</feature>
<comment type="similarity">
    <text evidence="2">Belongs to the SF3B4 family.</text>
</comment>
<keyword evidence="5" id="KW-0539">Nucleus</keyword>
<dbReference type="InterPro" id="IPR034158">
    <property type="entry name" value="SF3B4_RRM1"/>
</dbReference>
<gene>
    <name evidence="8" type="ORF">BCR37DRAFT_335935</name>
</gene>
<dbReference type="EMBL" id="MCFI01000012">
    <property type="protein sequence ID" value="ORY80945.1"/>
    <property type="molecule type" value="Genomic_DNA"/>
</dbReference>
<dbReference type="GeneID" id="63783805"/>
<feature type="non-terminal residue" evidence="8">
    <location>
        <position position="1"/>
    </location>
</feature>
<dbReference type="SUPFAM" id="SSF54928">
    <property type="entry name" value="RNA-binding domain, RBD"/>
    <property type="match status" value="1"/>
</dbReference>
<dbReference type="InterPro" id="IPR012677">
    <property type="entry name" value="Nucleotide-bd_a/b_plait_sf"/>
</dbReference>
<dbReference type="OrthoDB" id="10259687at2759"/>
<evidence type="ECO:0000259" key="7">
    <source>
        <dbReference type="PROSITE" id="PS50102"/>
    </source>
</evidence>
<dbReference type="SMART" id="SM00360">
    <property type="entry name" value="RRM"/>
    <property type="match status" value="2"/>
</dbReference>
<dbReference type="GO" id="GO:0048026">
    <property type="term" value="P:positive regulation of mRNA splicing, via spliceosome"/>
    <property type="evidence" value="ECO:0007669"/>
    <property type="project" value="TreeGrafter"/>
</dbReference>
<dbReference type="PANTHER" id="PTHR48030">
    <property type="entry name" value="SPLICING FACTOR 3B SUBUNIT 4"/>
    <property type="match status" value="1"/>
</dbReference>
<dbReference type="GO" id="GO:0005686">
    <property type="term" value="C:U2 snRNP"/>
    <property type="evidence" value="ECO:0007669"/>
    <property type="project" value="TreeGrafter"/>
</dbReference>
<evidence type="ECO:0000256" key="6">
    <source>
        <dbReference type="PROSITE-ProRule" id="PRU00176"/>
    </source>
</evidence>
<evidence type="ECO:0000313" key="8">
    <source>
        <dbReference type="EMBL" id="ORY80945.1"/>
    </source>
</evidence>
<dbReference type="GO" id="GO:0000398">
    <property type="term" value="P:mRNA splicing, via spliceosome"/>
    <property type="evidence" value="ECO:0007669"/>
    <property type="project" value="UniProtKB-ARBA"/>
</dbReference>
<feature type="non-terminal residue" evidence="8">
    <location>
        <position position="231"/>
    </location>
</feature>
<keyword evidence="3" id="KW-0677">Repeat</keyword>
<dbReference type="InterPro" id="IPR000504">
    <property type="entry name" value="RRM_dom"/>
</dbReference>
<evidence type="ECO:0000256" key="5">
    <source>
        <dbReference type="ARBA" id="ARBA00023242"/>
    </source>
</evidence>
<evidence type="ECO:0000256" key="1">
    <source>
        <dbReference type="ARBA" id="ARBA00004123"/>
    </source>
</evidence>
<keyword evidence="4 6" id="KW-0694">RNA-binding</keyword>
<dbReference type="Pfam" id="PF00076">
    <property type="entry name" value="RRM_1"/>
    <property type="match status" value="2"/>
</dbReference>
<dbReference type="PANTHER" id="PTHR48030:SF3">
    <property type="entry name" value="SPLICING FACTOR 3B SUBUNIT 4"/>
    <property type="match status" value="1"/>
</dbReference>
<keyword evidence="9" id="KW-1185">Reference proteome</keyword>
<dbReference type="STRING" id="56484.A0A1Y2FDL8"/>
<dbReference type="GO" id="GO:0071011">
    <property type="term" value="C:precatalytic spliceosome"/>
    <property type="evidence" value="ECO:0007669"/>
    <property type="project" value="TreeGrafter"/>
</dbReference>
<evidence type="ECO:0000256" key="3">
    <source>
        <dbReference type="ARBA" id="ARBA00022737"/>
    </source>
</evidence>
<organism evidence="8 9">
    <name type="scientific">Protomyces lactucae-debilis</name>
    <dbReference type="NCBI Taxonomy" id="2754530"/>
    <lineage>
        <taxon>Eukaryota</taxon>
        <taxon>Fungi</taxon>
        <taxon>Dikarya</taxon>
        <taxon>Ascomycota</taxon>
        <taxon>Taphrinomycotina</taxon>
        <taxon>Taphrinomycetes</taxon>
        <taxon>Taphrinales</taxon>
        <taxon>Protomycetaceae</taxon>
        <taxon>Protomyces</taxon>
    </lineage>
</organism>
<dbReference type="PROSITE" id="PS50102">
    <property type="entry name" value="RRM"/>
    <property type="match status" value="2"/>
</dbReference>
<dbReference type="GO" id="GO:0005730">
    <property type="term" value="C:nucleolus"/>
    <property type="evidence" value="ECO:0007669"/>
    <property type="project" value="TreeGrafter"/>
</dbReference>
<dbReference type="Proteomes" id="UP000193685">
    <property type="component" value="Unassembled WGS sequence"/>
</dbReference>
<evidence type="ECO:0000256" key="4">
    <source>
        <dbReference type="ARBA" id="ARBA00022884"/>
    </source>
</evidence>
<reference evidence="8 9" key="1">
    <citation type="submission" date="2016-07" db="EMBL/GenBank/DDBJ databases">
        <title>Pervasive Adenine N6-methylation of Active Genes in Fungi.</title>
        <authorList>
            <consortium name="DOE Joint Genome Institute"/>
            <person name="Mondo S.J."/>
            <person name="Dannebaum R.O."/>
            <person name="Kuo R.C."/>
            <person name="Labutti K."/>
            <person name="Haridas S."/>
            <person name="Kuo A."/>
            <person name="Salamov A."/>
            <person name="Ahrendt S.R."/>
            <person name="Lipzen A."/>
            <person name="Sullivan W."/>
            <person name="Andreopoulos W.B."/>
            <person name="Clum A."/>
            <person name="Lindquist E."/>
            <person name="Daum C."/>
            <person name="Ramamoorthy G.K."/>
            <person name="Gryganskyi A."/>
            <person name="Culley D."/>
            <person name="Magnuson J.K."/>
            <person name="James T.Y."/>
            <person name="O'Malley M.A."/>
            <person name="Stajich J.E."/>
            <person name="Spatafora J.W."/>
            <person name="Visel A."/>
            <person name="Grigoriev I.V."/>
        </authorList>
    </citation>
    <scope>NUCLEOTIDE SEQUENCE [LARGE SCALE GENOMIC DNA]</scope>
    <source>
        <strain evidence="8 9">12-1054</strain>
    </source>
</reference>
<evidence type="ECO:0000313" key="9">
    <source>
        <dbReference type="Proteomes" id="UP000193685"/>
    </source>
</evidence>
<proteinExistence type="inferred from homology"/>
<feature type="domain" description="RRM" evidence="7">
    <location>
        <begin position="98"/>
        <end position="175"/>
    </location>
</feature>
<dbReference type="InterPro" id="IPR052084">
    <property type="entry name" value="SF3B4_spliceosome_assoc"/>
</dbReference>
<dbReference type="InterPro" id="IPR035979">
    <property type="entry name" value="RBD_domain_sf"/>
</dbReference>
<dbReference type="CDD" id="cd12334">
    <property type="entry name" value="RRM1_SF3B4"/>
    <property type="match status" value="1"/>
</dbReference>
<protein>
    <recommendedName>
        <fullName evidence="7">RRM domain-containing protein</fullName>
    </recommendedName>
</protein>
<comment type="subcellular location">
    <subcellularLocation>
        <location evidence="1">Nucleus</location>
    </subcellularLocation>
</comment>
<dbReference type="GO" id="GO:0003723">
    <property type="term" value="F:RNA binding"/>
    <property type="evidence" value="ECO:0007669"/>
    <property type="project" value="UniProtKB-UniRule"/>
</dbReference>